<feature type="region of interest" description="Disordered" evidence="1">
    <location>
        <begin position="614"/>
        <end position="804"/>
    </location>
</feature>
<accession>A0A5C6GP03</accession>
<dbReference type="Proteomes" id="UP000317257">
    <property type="component" value="Unassembled WGS sequence"/>
</dbReference>
<evidence type="ECO:0000313" key="3">
    <source>
        <dbReference type="Proteomes" id="UP000317257"/>
    </source>
</evidence>
<feature type="compositionally biased region" description="Polar residues" evidence="1">
    <location>
        <begin position="67"/>
        <end position="78"/>
    </location>
</feature>
<organism evidence="2 3">
    <name type="scientific">Metarhizium rileyi (strain RCEF 4871)</name>
    <name type="common">Nomuraea rileyi</name>
    <dbReference type="NCBI Taxonomy" id="1649241"/>
    <lineage>
        <taxon>Eukaryota</taxon>
        <taxon>Fungi</taxon>
        <taxon>Dikarya</taxon>
        <taxon>Ascomycota</taxon>
        <taxon>Pezizomycotina</taxon>
        <taxon>Sordariomycetes</taxon>
        <taxon>Hypocreomycetidae</taxon>
        <taxon>Hypocreales</taxon>
        <taxon>Clavicipitaceae</taxon>
        <taxon>Metarhizium</taxon>
    </lineage>
</organism>
<feature type="compositionally biased region" description="Polar residues" evidence="1">
    <location>
        <begin position="1031"/>
        <end position="1052"/>
    </location>
</feature>
<feature type="compositionally biased region" description="Acidic residues" evidence="1">
    <location>
        <begin position="914"/>
        <end position="929"/>
    </location>
</feature>
<evidence type="ECO:0000256" key="1">
    <source>
        <dbReference type="SAM" id="MobiDB-lite"/>
    </source>
</evidence>
<feature type="compositionally biased region" description="Basic residues" evidence="1">
    <location>
        <begin position="189"/>
        <end position="198"/>
    </location>
</feature>
<feature type="compositionally biased region" description="Low complexity" evidence="1">
    <location>
        <begin position="1445"/>
        <end position="1456"/>
    </location>
</feature>
<feature type="region of interest" description="Disordered" evidence="1">
    <location>
        <begin position="1"/>
        <end position="352"/>
    </location>
</feature>
<reference evidence="3" key="1">
    <citation type="submission" date="2018-12" db="EMBL/GenBank/DDBJ databases">
        <title>The complete genome of Metarhizium rileyi, a key fungal pathogen of Lepidoptera.</title>
        <authorList>
            <person name="Binneck E."/>
            <person name="Lastra C.C.L."/>
            <person name="Sosa-Gomez D.R."/>
        </authorList>
    </citation>
    <scope>NUCLEOTIDE SEQUENCE [LARGE SCALE GENOMIC DNA]</scope>
    <source>
        <strain evidence="3">Cep018-CH2</strain>
    </source>
</reference>
<feature type="compositionally biased region" description="Acidic residues" evidence="1">
    <location>
        <begin position="615"/>
        <end position="640"/>
    </location>
</feature>
<feature type="region of interest" description="Disordered" evidence="1">
    <location>
        <begin position="1000"/>
        <end position="1303"/>
    </location>
</feature>
<feature type="compositionally biased region" description="Basic and acidic residues" evidence="1">
    <location>
        <begin position="1090"/>
        <end position="1100"/>
    </location>
</feature>
<feature type="compositionally biased region" description="Low complexity" evidence="1">
    <location>
        <begin position="286"/>
        <end position="300"/>
    </location>
</feature>
<protein>
    <submittedName>
        <fullName evidence="2">Uncharacterized protein</fullName>
    </submittedName>
</protein>
<sequence>MSSPDPLNDLTMADVASVPPSSVTHRVTRSQSSQRVLSRGSSPRKQMFELQVGDRMSPQRLLVTVETDGQQQETSVGSNAKRKLFQSPASNLSTPARRLRGRTTTTTVPLRESIEEDGDDAITPKARGRQRKSNGTPMPSAGTKRRAGTPVRRTPRRLRTLTSADGEEPSSEASDGAKEEASVRATSTPRRRNLRSRKPPGPAPSSDVGTDNTPRPSTARRGRRRRQALAPDELLELADEVGDIKLDTTQLPPVTSEDEVDLVRAPSESTDDGSLDAPAPAPAPGPASAMPSSPSPNYAPTAAEPDSDIWIGSISKEVTPRASNGPPRDMVLESSPRFPSTGHLEVQPDPIEIPKEGYYGDYGYENLGGYGSDRSSIDEPLEAEDHATTAAPSGFDTIAQGEDFSMIFMHSIPSLQADFNSSVHPVVHDELGDETNLIINNTLESLRQTDHDDPEEEDDAVDAIQPVDAQLVEEVPVEKELVEGEPAEEVIERETRPVRQSASPSRPSSRWSRSPRKTVDSSPLRHRVLKYNALHTRELPAAQTIQSDRIRSSPLSDRSLGIAGRLEEEVSHSYEDSFSEIPEAVLTAATPRRPQGSANYDDLEDEVDQVKIVDSADDDNDDAMLAEDQLQEDGPVEVEEVAVWQDEQDVQYPKLPQHREEPGGDEANELDQPEHRNIEGPSEEEDDVGEMEDEPYYDEEQSSRQDQQQEYEGDEEMEEDGMVQEDEAGSESEPEPTPRQHQVLPPEVDNDEVQEEEDEYDQNGLDDAELADLDAGNGRAMMKQTADTPREDNEEEGVDDMEAMAEDVVSPQPHEEDQEYPDEELVNEIDGDEDYEIVDEPAVIAASIASTAAQPDSARLPTPGETPPQAESEEAIDVADKSVRGSRPPSGLHSSPRLPAPFRAVSIPTVEEPREVEEPEEEEDEEMQDELPANEGQNPEGDLFVPDSRQEPATSEVTRQSVGATPPHQISSPVQEPASLQHETLADKTARPYLSTIIRAGRVLQSVTSDPPSPEGREKQLGSPFRRSVSKDSWNGSRDSQTSRRMSGSPLQSRGGAQAEAERDEPSQQETSSAAPRHVRYPSFVSPVRRSKELSAERNRSPSRHSSVSSMHITPPSDGALSWVEREGPISPNLRGDNSLREAAGLPERETEMEESSVERGLSPGVEVTEAEPPRESPPVAEEEQETGQDDRDDETDIWELEARRETPRSVRQQPFGKRVATSNNRRGAIPSPWTKRSVHRPGISRMISQAVPDLSHLTEEPSVVPDHAPLSSSPDEYTRLAQSQKEEAAAKKTTHHPGSAAEPAKLDLSSFFSSPAVIPGLLAQKFMPAAAKPANPAMSMAGQAPPVVPTSSMFPQIAQQHSRPDNISDESSLFSPAQRRQSSAPQQEASREQQQQQQQQQQQPNSPDSSPSPTTPEQAPMPTIVQKQNFTPRPGQTSSSFFHPSTNPSTAATPPRMQLSRADIHRWTQQTSNASEASPDFQRPLLRPLPPKNASPTKSSLRSPLKPHTPGRVVEFTSSVLSPAEQAKARLDNRSSARSSSLFSQGFLAPRPVVQDDKENASASDISMDEAPPLTKPSLPGPLSQTIWSRRHWLLLDHLLQRRRASPFQIRYTRYADGYLGKTVKSHGEAMTLDRWHLDVVDAFKAEVGGWDEGVLAKRLFALILGEARRTEARDVETVMFH</sequence>
<feature type="compositionally biased region" description="Basic residues" evidence="1">
    <location>
        <begin position="143"/>
        <end position="159"/>
    </location>
</feature>
<feature type="compositionally biased region" description="Polar residues" evidence="1">
    <location>
        <begin position="19"/>
        <end position="44"/>
    </location>
</feature>
<feature type="region of interest" description="Disordered" evidence="1">
    <location>
        <begin position="1335"/>
        <end position="1537"/>
    </location>
</feature>
<feature type="compositionally biased region" description="Low complexity" evidence="1">
    <location>
        <begin position="1376"/>
        <end position="1419"/>
    </location>
</feature>
<feature type="compositionally biased region" description="Polar residues" evidence="1">
    <location>
        <begin position="1350"/>
        <end position="1362"/>
    </location>
</feature>
<feature type="compositionally biased region" description="Acidic residues" evidence="1">
    <location>
        <begin position="709"/>
        <end position="734"/>
    </location>
</feature>
<feature type="compositionally biased region" description="Basic residues" evidence="1">
    <location>
        <begin position="218"/>
        <end position="227"/>
    </location>
</feature>
<feature type="compositionally biased region" description="Polar residues" evidence="1">
    <location>
        <begin position="1426"/>
        <end position="1444"/>
    </location>
</feature>
<gene>
    <name evidence="2" type="ORF">ED733_006384</name>
</gene>
<feature type="compositionally biased region" description="Low complexity" evidence="1">
    <location>
        <begin position="498"/>
        <end position="512"/>
    </location>
</feature>
<feature type="compositionally biased region" description="Polar residues" evidence="1">
    <location>
        <begin position="1271"/>
        <end position="1284"/>
    </location>
</feature>
<feature type="compositionally biased region" description="Acidic residues" evidence="1">
    <location>
        <begin position="1181"/>
        <end position="1200"/>
    </location>
</feature>
<feature type="compositionally biased region" description="Acidic residues" evidence="1">
    <location>
        <begin position="681"/>
        <end position="700"/>
    </location>
</feature>
<feature type="compositionally biased region" description="Polar residues" evidence="1">
    <location>
        <begin position="1468"/>
        <end position="1477"/>
    </location>
</feature>
<feature type="region of interest" description="Disordered" evidence="1">
    <location>
        <begin position="846"/>
        <end position="987"/>
    </location>
</feature>
<evidence type="ECO:0000313" key="2">
    <source>
        <dbReference type="EMBL" id="TWU78722.1"/>
    </source>
</evidence>
<feature type="region of interest" description="Disordered" evidence="1">
    <location>
        <begin position="1549"/>
        <end position="1580"/>
    </location>
</feature>
<feature type="compositionally biased region" description="Acidic residues" evidence="1">
    <location>
        <begin position="748"/>
        <end position="772"/>
    </location>
</feature>
<feature type="compositionally biased region" description="Acidic residues" evidence="1">
    <location>
        <begin position="792"/>
        <end position="804"/>
    </location>
</feature>
<feature type="compositionally biased region" description="Polar residues" evidence="1">
    <location>
        <begin position="951"/>
        <end position="974"/>
    </location>
</feature>
<name>A0A5C6GP03_METRR</name>
<feature type="compositionally biased region" description="Low complexity" evidence="1">
    <location>
        <begin position="102"/>
        <end position="111"/>
    </location>
</feature>
<dbReference type="EMBL" id="SBHS01000001">
    <property type="protein sequence ID" value="TWU78722.1"/>
    <property type="molecule type" value="Genomic_DNA"/>
</dbReference>
<comment type="caution">
    <text evidence="2">The sequence shown here is derived from an EMBL/GenBank/DDBJ whole genome shotgun (WGS) entry which is preliminary data.</text>
</comment>
<proteinExistence type="predicted"/>
<feature type="compositionally biased region" description="Polar residues" evidence="1">
    <location>
        <begin position="207"/>
        <end position="216"/>
    </location>
</feature>
<feature type="region of interest" description="Disordered" evidence="1">
    <location>
        <begin position="476"/>
        <end position="524"/>
    </location>
</feature>